<evidence type="ECO:0000256" key="4">
    <source>
        <dbReference type="ARBA" id="ARBA00023125"/>
    </source>
</evidence>
<dbReference type="InterPro" id="IPR001138">
    <property type="entry name" value="Zn2Cys6_DnaBD"/>
</dbReference>
<organism evidence="8 9">
    <name type="scientific">Periconia digitata</name>
    <dbReference type="NCBI Taxonomy" id="1303443"/>
    <lineage>
        <taxon>Eukaryota</taxon>
        <taxon>Fungi</taxon>
        <taxon>Dikarya</taxon>
        <taxon>Ascomycota</taxon>
        <taxon>Pezizomycotina</taxon>
        <taxon>Dothideomycetes</taxon>
        <taxon>Pleosporomycetidae</taxon>
        <taxon>Pleosporales</taxon>
        <taxon>Massarineae</taxon>
        <taxon>Periconiaceae</taxon>
        <taxon>Periconia</taxon>
    </lineage>
</organism>
<dbReference type="GO" id="GO:0003677">
    <property type="term" value="F:DNA binding"/>
    <property type="evidence" value="ECO:0007669"/>
    <property type="project" value="UniProtKB-KW"/>
</dbReference>
<keyword evidence="2" id="KW-0862">Zinc</keyword>
<dbReference type="InterPro" id="IPR036864">
    <property type="entry name" value="Zn2-C6_fun-type_DNA-bd_sf"/>
</dbReference>
<sequence length="501" mass="56064">MYAMAGPSSDAKRTRAYHNRSKLGCLTCRARRVKCDQTRPACQKCTNSGRSCDGYLIAARTSVVPITIKTPMVTNLADGDEQRSLQYFRECTAPQFAILHDHEFWLNTVLQVSANEQCVLHSVIAIATLHEAFENDASTRKHTAVVASQLRKRSNNHYVKAISILNSQIVSRGWQSLHISLLCCLLCVGFEGLRGSYSDARIHLTHGLTLLKQWTDGQGSPGNLSLPSATEDFIRDSIAPNFNRMALQVLTTTTPPLPWNGSIFPRPEMEAFGSFNAARDSLYYVVGRFYMATPNPENLPPGHGAIITRMERSARLSAWFNCYTRSCAVPNSSFTSDVSSRALLQATFAVAKVIVETDLSYDQMQFDKYTAEFKEVIRCANIHVAPRTSTFSMDMAIVPLLHYVSMKCRDPVLRRQAIAALDSTVRREGMWDSAASARLAREMLEVEEGAGSGVIKAAKDVKSSSRIEQFEKSQVLEAKRMTVRFKRQGHDEWDEERVLTW</sequence>
<evidence type="ECO:0000256" key="3">
    <source>
        <dbReference type="ARBA" id="ARBA00023015"/>
    </source>
</evidence>
<dbReference type="OrthoDB" id="2593732at2759"/>
<dbReference type="PROSITE" id="PS50048">
    <property type="entry name" value="ZN2_CY6_FUNGAL_2"/>
    <property type="match status" value="1"/>
</dbReference>
<keyword evidence="6" id="KW-0539">Nucleus</keyword>
<dbReference type="GO" id="GO:0008270">
    <property type="term" value="F:zinc ion binding"/>
    <property type="evidence" value="ECO:0007669"/>
    <property type="project" value="InterPro"/>
</dbReference>
<evidence type="ECO:0000256" key="5">
    <source>
        <dbReference type="ARBA" id="ARBA00023163"/>
    </source>
</evidence>
<dbReference type="Pfam" id="PF00172">
    <property type="entry name" value="Zn_clus"/>
    <property type="match status" value="1"/>
</dbReference>
<dbReference type="Gene3D" id="4.10.240.10">
    <property type="entry name" value="Zn(2)-C6 fungal-type DNA-binding domain"/>
    <property type="match status" value="1"/>
</dbReference>
<dbReference type="CDD" id="cd00067">
    <property type="entry name" value="GAL4"/>
    <property type="match status" value="1"/>
</dbReference>
<evidence type="ECO:0000259" key="7">
    <source>
        <dbReference type="PROSITE" id="PS50048"/>
    </source>
</evidence>
<dbReference type="SMART" id="SM00066">
    <property type="entry name" value="GAL4"/>
    <property type="match status" value="1"/>
</dbReference>
<dbReference type="InterPro" id="IPR021858">
    <property type="entry name" value="Fun_TF"/>
</dbReference>
<protein>
    <recommendedName>
        <fullName evidence="7">Zn(2)-C6 fungal-type domain-containing protein</fullName>
    </recommendedName>
</protein>
<dbReference type="PROSITE" id="PS00463">
    <property type="entry name" value="ZN2_CY6_FUNGAL_1"/>
    <property type="match status" value="1"/>
</dbReference>
<dbReference type="InterPro" id="IPR052360">
    <property type="entry name" value="Transcr_Regulatory_Proteins"/>
</dbReference>
<keyword evidence="9" id="KW-1185">Reference proteome</keyword>
<dbReference type="Pfam" id="PF11951">
    <property type="entry name" value="Fungal_trans_2"/>
    <property type="match status" value="1"/>
</dbReference>
<dbReference type="AlphaFoldDB" id="A0A9W4UKP8"/>
<evidence type="ECO:0000313" key="8">
    <source>
        <dbReference type="EMBL" id="CAI6336656.1"/>
    </source>
</evidence>
<accession>A0A9W4UKP8</accession>
<dbReference type="EMBL" id="CAOQHR010000006">
    <property type="protein sequence ID" value="CAI6336656.1"/>
    <property type="molecule type" value="Genomic_DNA"/>
</dbReference>
<dbReference type="PANTHER" id="PTHR36206">
    <property type="entry name" value="ASPERCRYPTIN BIOSYNTHESIS CLUSTER-SPECIFIC TRANSCRIPTION REGULATOR ATNN-RELATED"/>
    <property type="match status" value="1"/>
</dbReference>
<keyword evidence="1" id="KW-0479">Metal-binding</keyword>
<dbReference type="GO" id="GO:0000981">
    <property type="term" value="F:DNA-binding transcription factor activity, RNA polymerase II-specific"/>
    <property type="evidence" value="ECO:0007669"/>
    <property type="project" value="InterPro"/>
</dbReference>
<evidence type="ECO:0000256" key="6">
    <source>
        <dbReference type="ARBA" id="ARBA00023242"/>
    </source>
</evidence>
<evidence type="ECO:0000256" key="1">
    <source>
        <dbReference type="ARBA" id="ARBA00022723"/>
    </source>
</evidence>
<dbReference type="SUPFAM" id="SSF57701">
    <property type="entry name" value="Zn2/Cys6 DNA-binding domain"/>
    <property type="match status" value="1"/>
</dbReference>
<reference evidence="8" key="1">
    <citation type="submission" date="2023-01" db="EMBL/GenBank/DDBJ databases">
        <authorList>
            <person name="Van Ghelder C."/>
            <person name="Rancurel C."/>
        </authorList>
    </citation>
    <scope>NUCLEOTIDE SEQUENCE</scope>
    <source>
        <strain evidence="8">CNCM I-4278</strain>
    </source>
</reference>
<keyword evidence="3" id="KW-0805">Transcription regulation</keyword>
<name>A0A9W4UKP8_9PLEO</name>
<dbReference type="PANTHER" id="PTHR36206:SF12">
    <property type="entry name" value="ASPERCRYPTIN BIOSYNTHESIS CLUSTER-SPECIFIC TRANSCRIPTION REGULATOR ATNN-RELATED"/>
    <property type="match status" value="1"/>
</dbReference>
<dbReference type="Proteomes" id="UP001152607">
    <property type="component" value="Unassembled WGS sequence"/>
</dbReference>
<gene>
    <name evidence="8" type="ORF">PDIGIT_LOCUS9760</name>
</gene>
<evidence type="ECO:0000313" key="9">
    <source>
        <dbReference type="Proteomes" id="UP001152607"/>
    </source>
</evidence>
<proteinExistence type="predicted"/>
<comment type="caution">
    <text evidence="8">The sequence shown here is derived from an EMBL/GenBank/DDBJ whole genome shotgun (WGS) entry which is preliminary data.</text>
</comment>
<keyword evidence="5" id="KW-0804">Transcription</keyword>
<evidence type="ECO:0000256" key="2">
    <source>
        <dbReference type="ARBA" id="ARBA00022833"/>
    </source>
</evidence>
<keyword evidence="4" id="KW-0238">DNA-binding</keyword>
<feature type="domain" description="Zn(2)-C6 fungal-type" evidence="7">
    <location>
        <begin position="24"/>
        <end position="52"/>
    </location>
</feature>